<evidence type="ECO:0000256" key="3">
    <source>
        <dbReference type="ARBA" id="ARBA00047418"/>
    </source>
</evidence>
<feature type="compositionally biased region" description="Polar residues" evidence="8">
    <location>
        <begin position="247"/>
        <end position="256"/>
    </location>
</feature>
<evidence type="ECO:0000256" key="6">
    <source>
        <dbReference type="ARBA" id="ARBA00049075"/>
    </source>
</evidence>
<comment type="similarity">
    <text evidence="2">Belongs to the methyltransferase superfamily. Trimethylguanosine synthase family.</text>
</comment>
<feature type="compositionally biased region" description="Basic and acidic residues" evidence="8">
    <location>
        <begin position="207"/>
        <end position="218"/>
    </location>
</feature>
<feature type="compositionally biased region" description="Polar residues" evidence="8">
    <location>
        <begin position="553"/>
        <end position="567"/>
    </location>
</feature>
<evidence type="ECO:0000256" key="1">
    <source>
        <dbReference type="ARBA" id="ARBA00018517"/>
    </source>
</evidence>
<dbReference type="Gene3D" id="3.40.50.150">
    <property type="entry name" value="Vaccinia Virus protein VP39"/>
    <property type="match status" value="1"/>
</dbReference>
<evidence type="ECO:0000313" key="9">
    <source>
        <dbReference type="EMBL" id="KAK7489072.1"/>
    </source>
</evidence>
<comment type="catalytic activity">
    <reaction evidence="4">
        <text>a 5'-end (N(7)-methyl 5'-triphosphoguanosine)-ribonucleoside in snoRNA + S-adenosyl-L-methionine = a 5'-end (N(2),N(7)-dimethyl 5'-triphosphoguanosine)-ribonucleoside in snoRNA + S-adenosyl-L-homocysteine + H(+)</text>
        <dbReference type="Rhea" id="RHEA:78475"/>
        <dbReference type="Rhea" id="RHEA-COMP:19086"/>
        <dbReference type="Rhea" id="RHEA-COMP:19088"/>
        <dbReference type="ChEBI" id="CHEBI:15378"/>
        <dbReference type="ChEBI" id="CHEBI:57856"/>
        <dbReference type="ChEBI" id="CHEBI:59789"/>
        <dbReference type="ChEBI" id="CHEBI:156461"/>
        <dbReference type="ChEBI" id="CHEBI:172880"/>
    </reaction>
    <physiologicalReaction direction="left-to-right" evidence="4">
        <dbReference type="Rhea" id="RHEA:78476"/>
    </physiologicalReaction>
</comment>
<feature type="compositionally biased region" description="Basic and acidic residues" evidence="8">
    <location>
        <begin position="926"/>
        <end position="937"/>
    </location>
</feature>
<feature type="region of interest" description="Disordered" evidence="8">
    <location>
        <begin position="14"/>
        <end position="98"/>
    </location>
</feature>
<feature type="compositionally biased region" description="Basic and acidic residues" evidence="8">
    <location>
        <begin position="794"/>
        <end position="823"/>
    </location>
</feature>
<evidence type="ECO:0000313" key="10">
    <source>
        <dbReference type="Proteomes" id="UP001519460"/>
    </source>
</evidence>
<feature type="region of interest" description="Disordered" evidence="8">
    <location>
        <begin position="553"/>
        <end position="580"/>
    </location>
</feature>
<feature type="region of interest" description="Disordered" evidence="8">
    <location>
        <begin position="696"/>
        <end position="734"/>
    </location>
</feature>
<comment type="catalytic activity">
    <reaction evidence="5">
        <text>a 5'-end (N(2),N(7)-dimethyl 5'-triphosphoguanosine)-ribonucleoside in snRNA + S-adenosyl-L-methionine = a 5'-end (N(2),N(2),N(7)-trimethyl 5'-triphosphoguanosine)-ribonucleoside in snRNA + S-adenosyl-L-homocysteine + H(+)</text>
        <dbReference type="Rhea" id="RHEA:78479"/>
        <dbReference type="Rhea" id="RHEA-COMP:19087"/>
        <dbReference type="Rhea" id="RHEA-COMP:19089"/>
        <dbReference type="ChEBI" id="CHEBI:15378"/>
        <dbReference type="ChEBI" id="CHEBI:57856"/>
        <dbReference type="ChEBI" id="CHEBI:59789"/>
        <dbReference type="ChEBI" id="CHEBI:167623"/>
        <dbReference type="ChEBI" id="CHEBI:172880"/>
    </reaction>
    <physiologicalReaction direction="left-to-right" evidence="5">
        <dbReference type="Rhea" id="RHEA:78480"/>
    </physiologicalReaction>
</comment>
<dbReference type="InterPro" id="IPR029063">
    <property type="entry name" value="SAM-dependent_MTases_sf"/>
</dbReference>
<feature type="compositionally biased region" description="Basic and acidic residues" evidence="8">
    <location>
        <begin position="717"/>
        <end position="731"/>
    </location>
</feature>
<feature type="compositionally biased region" description="Basic residues" evidence="8">
    <location>
        <begin position="824"/>
        <end position="836"/>
    </location>
</feature>
<name>A0ABD0KQC6_9CAEN</name>
<comment type="catalytic activity">
    <reaction evidence="6">
        <text>a 5'-end (N(7)-methyl 5'-triphosphoguanosine)-ribonucleoside in snRNA + S-adenosyl-L-methionine = a 5'-end (N(2),N(7)-dimethyl 5'-triphosphoguanosine)-ribonucleoside in snRNA + S-adenosyl-L-homocysteine + H(+)</text>
        <dbReference type="Rhea" id="RHEA:78471"/>
        <dbReference type="Rhea" id="RHEA-COMP:19085"/>
        <dbReference type="Rhea" id="RHEA-COMP:19087"/>
        <dbReference type="ChEBI" id="CHEBI:15378"/>
        <dbReference type="ChEBI" id="CHEBI:57856"/>
        <dbReference type="ChEBI" id="CHEBI:59789"/>
        <dbReference type="ChEBI" id="CHEBI:156461"/>
        <dbReference type="ChEBI" id="CHEBI:172880"/>
    </reaction>
    <physiologicalReaction direction="left-to-right" evidence="6">
        <dbReference type="Rhea" id="RHEA:78472"/>
    </physiologicalReaction>
</comment>
<feature type="region of interest" description="Disordered" evidence="8">
    <location>
        <begin position="383"/>
        <end position="419"/>
    </location>
</feature>
<feature type="compositionally biased region" description="Basic residues" evidence="8">
    <location>
        <begin position="258"/>
        <end position="274"/>
    </location>
</feature>
<feature type="region of interest" description="Disordered" evidence="8">
    <location>
        <begin position="241"/>
        <end position="285"/>
    </location>
</feature>
<proteinExistence type="inferred from homology"/>
<evidence type="ECO:0000256" key="8">
    <source>
        <dbReference type="SAM" id="MobiDB-lite"/>
    </source>
</evidence>
<feature type="compositionally biased region" description="Acidic residues" evidence="8">
    <location>
        <begin position="16"/>
        <end position="39"/>
    </location>
</feature>
<evidence type="ECO:0000256" key="2">
    <source>
        <dbReference type="ARBA" id="ARBA00025783"/>
    </source>
</evidence>
<feature type="region of interest" description="Disordered" evidence="8">
    <location>
        <begin position="893"/>
        <end position="949"/>
    </location>
</feature>
<feature type="region of interest" description="Disordered" evidence="8">
    <location>
        <begin position="794"/>
        <end position="873"/>
    </location>
</feature>
<dbReference type="AlphaFoldDB" id="A0ABD0KQC6"/>
<protein>
    <recommendedName>
        <fullName evidence="1">Trimethylguanosine synthase</fullName>
    </recommendedName>
    <alternativeName>
        <fullName evidence="7">Cap-specific guanine-N(2) methyltransferase</fullName>
    </alternativeName>
</protein>
<dbReference type="Proteomes" id="UP001519460">
    <property type="component" value="Unassembled WGS sequence"/>
</dbReference>
<keyword evidence="10" id="KW-1185">Reference proteome</keyword>
<accession>A0ABD0KQC6</accession>
<dbReference type="PANTHER" id="PTHR14741">
    <property type="entry name" value="S-ADENOSYLMETHIONINE-DEPENDENT METHYLTRANSFERASE RELATED"/>
    <property type="match status" value="1"/>
</dbReference>
<organism evidence="9 10">
    <name type="scientific">Batillaria attramentaria</name>
    <dbReference type="NCBI Taxonomy" id="370345"/>
    <lineage>
        <taxon>Eukaryota</taxon>
        <taxon>Metazoa</taxon>
        <taxon>Spiralia</taxon>
        <taxon>Lophotrochozoa</taxon>
        <taxon>Mollusca</taxon>
        <taxon>Gastropoda</taxon>
        <taxon>Caenogastropoda</taxon>
        <taxon>Sorbeoconcha</taxon>
        <taxon>Cerithioidea</taxon>
        <taxon>Batillariidae</taxon>
        <taxon>Batillaria</taxon>
    </lineage>
</organism>
<feature type="compositionally biased region" description="Basic and acidic residues" evidence="8">
    <location>
        <begin position="506"/>
        <end position="515"/>
    </location>
</feature>
<sequence length="1150" mass="126067">MYFLVFRDKYIFSTEADSDTESSDESEESCSESEPDSGQEDSVSPSASQSPPCPADLSSSAAVDSQPAHADSGDSTHVENPLSELTVAGTGNGDSTHVEKALSELTVAGTGSASVSEGLSQLSIDGVISSAPFIDKSSSCCEHNLKQSEGETSGPPALFDSRSSSVDKSVPAVDPHFESSVEQQDFESASGRLDRRDCACVGADVSSVKDEDGERDSSDENSDDAIDAETAAELEVMRQLGLPVSLGPQSQKKGNTSKSRHKKNKKKQKHRSRGQRYGDGHYTDSPVLETETYRCGVLTTAEGEDINCEGEFYQEGVTTEQNHDELTDDNSMANTRFEHFWTQNGEMLVWRLWVQKYPNHVQYDDVATMPAVEEVEITVEGGGEEGSCVSEDREGNTSASSGKCCLSEPDQMSDSVDQDEPVVKSVKIRASHFAEDNFKVCASPIMDASGDAHAYVLVHGDRQTSCTHHNLADGNGDAYGGQMHRVGASGDAPLPVLEEPGKTVFRETPETEHEGCVPSAAGSHREGEHDPSCTSSHLSGLNHAILTTMNKHTEWETSSDAQSSQAGKTDDKSVSKPGEQSCVGVTHAVQMLHSYASSGTESKPQSEITGCAEQHGSDNEVHQDEAEEYDEATAKAMWQDLWNEHYTETYWHYYNSYVAWLAQAGPDADDSNYIQDDAGGTQVVFCEEFIVETQMPENEVQEERNDGPDELPTLSHKRPDTWRENGDDRASKKQKVTETLQYLGLSLPLPADDDAGSTHKGCTSTIQDGCVLWLHDRAARKPYLNMGRTAANLKDESHSQEMETEDCRLGSSAGDKDNEEAGRRFRGQRSKKRQNTHIKFDDDGNPMEAAPSKVRAKTQRFLQSVARQPESGAENGVDWLDLQKDPFKLSTGVFQSGEGFSESDDSVTSCEEDKRESTVLKSTTVVDKDAEKRDTHVTETSATAADSVAGKTLPMPEDVANDPVLKKYWAQRYRLFSRFDEGIQMDKESWFSVTPEKIARHIAKRCRCDVIVDAFCGAGGNAIQFAFKCERVIAIDIDPEKLRLAKNNAEVYGVADRIEFVLGDYLTLAPRLTADVVFLSPPWATSRLFEVTRKITPHIAYFVPRNTNLEQLTALAGDGGRVEIEQNFLNQKLKTITAYYGELVLDGEDD</sequence>
<gene>
    <name evidence="9" type="ORF">BaRGS_00019733</name>
</gene>
<evidence type="ECO:0000256" key="5">
    <source>
        <dbReference type="ARBA" id="ARBA00048763"/>
    </source>
</evidence>
<feature type="region of interest" description="Disordered" evidence="8">
    <location>
        <begin position="596"/>
        <end position="628"/>
    </location>
</feature>
<dbReference type="CDD" id="cd02440">
    <property type="entry name" value="AdoMet_MTases"/>
    <property type="match status" value="1"/>
</dbReference>
<feature type="region of interest" description="Disordered" evidence="8">
    <location>
        <begin position="506"/>
        <end position="538"/>
    </location>
</feature>
<feature type="compositionally biased region" description="Basic and acidic residues" evidence="8">
    <location>
        <begin position="615"/>
        <end position="624"/>
    </location>
</feature>
<dbReference type="InterPro" id="IPR019012">
    <property type="entry name" value="RNA_cap_Gua-N2-MeTrfase"/>
</dbReference>
<dbReference type="PANTHER" id="PTHR14741:SF32">
    <property type="entry name" value="TRIMETHYLGUANOSINE SYNTHASE"/>
    <property type="match status" value="1"/>
</dbReference>
<evidence type="ECO:0000256" key="4">
    <source>
        <dbReference type="ARBA" id="ARBA00048740"/>
    </source>
</evidence>
<dbReference type="Pfam" id="PF09445">
    <property type="entry name" value="Methyltransf_15"/>
    <property type="match status" value="1"/>
</dbReference>
<comment type="caution">
    <text evidence="9">The sequence shown here is derived from an EMBL/GenBank/DDBJ whole genome shotgun (WGS) entry which is preliminary data.</text>
</comment>
<feature type="region of interest" description="Disordered" evidence="8">
    <location>
        <begin position="142"/>
        <end position="225"/>
    </location>
</feature>
<dbReference type="SUPFAM" id="SSF53335">
    <property type="entry name" value="S-adenosyl-L-methionine-dependent methyltransferases"/>
    <property type="match status" value="1"/>
</dbReference>
<feature type="compositionally biased region" description="Polar residues" evidence="8">
    <location>
        <begin position="596"/>
        <end position="608"/>
    </location>
</feature>
<dbReference type="EMBL" id="JACVVK020000143">
    <property type="protein sequence ID" value="KAK7489072.1"/>
    <property type="molecule type" value="Genomic_DNA"/>
</dbReference>
<evidence type="ECO:0000256" key="7">
    <source>
        <dbReference type="ARBA" id="ARBA00049790"/>
    </source>
</evidence>
<reference evidence="9 10" key="1">
    <citation type="journal article" date="2023" name="Sci. Data">
        <title>Genome assembly of the Korean intertidal mud-creeper Batillaria attramentaria.</title>
        <authorList>
            <person name="Patra A.K."/>
            <person name="Ho P.T."/>
            <person name="Jun S."/>
            <person name="Lee S.J."/>
            <person name="Kim Y."/>
            <person name="Won Y.J."/>
        </authorList>
    </citation>
    <scope>NUCLEOTIDE SEQUENCE [LARGE SCALE GENOMIC DNA]</scope>
    <source>
        <strain evidence="9">Wonlab-2016</strain>
    </source>
</reference>
<comment type="catalytic activity">
    <reaction evidence="3">
        <text>a 5'-end (N(2),N(7)-dimethyl 5'-triphosphoguanosine)-ribonucleoside in snoRNA + S-adenosyl-L-methionine = a 5'-end (N(2),N(2),N(7)-trimethyl 5'-triphosphoguanosine)-ribonucleoside in snoRNA + S-adenosyl-L-homocysteine + H(+)</text>
        <dbReference type="Rhea" id="RHEA:78507"/>
        <dbReference type="Rhea" id="RHEA-COMP:19088"/>
        <dbReference type="Rhea" id="RHEA-COMP:19090"/>
        <dbReference type="ChEBI" id="CHEBI:15378"/>
        <dbReference type="ChEBI" id="CHEBI:57856"/>
        <dbReference type="ChEBI" id="CHEBI:59789"/>
        <dbReference type="ChEBI" id="CHEBI:167623"/>
        <dbReference type="ChEBI" id="CHEBI:172880"/>
    </reaction>
    <physiologicalReaction direction="left-to-right" evidence="3">
        <dbReference type="Rhea" id="RHEA:78508"/>
    </physiologicalReaction>
</comment>